<feature type="region of interest" description="Disordered" evidence="1">
    <location>
        <begin position="1"/>
        <end position="28"/>
    </location>
</feature>
<protein>
    <submittedName>
        <fullName evidence="2">Uncharacterized protein</fullName>
    </submittedName>
</protein>
<dbReference type="EMBL" id="ML770233">
    <property type="protein sequence ID" value="KAE9384068.1"/>
    <property type="molecule type" value="Genomic_DNA"/>
</dbReference>
<name>A0A6A4GF40_9AGAR</name>
<evidence type="ECO:0000313" key="2">
    <source>
        <dbReference type="EMBL" id="KAE9384068.1"/>
    </source>
</evidence>
<evidence type="ECO:0000313" key="3">
    <source>
        <dbReference type="Proteomes" id="UP000799118"/>
    </source>
</evidence>
<reference evidence="2" key="1">
    <citation type="journal article" date="2019" name="Environ. Microbiol.">
        <title>Fungal ecological strategies reflected in gene transcription - a case study of two litter decomposers.</title>
        <authorList>
            <person name="Barbi F."/>
            <person name="Kohler A."/>
            <person name="Barry K."/>
            <person name="Baskaran P."/>
            <person name="Daum C."/>
            <person name="Fauchery L."/>
            <person name="Ihrmark K."/>
            <person name="Kuo A."/>
            <person name="LaButti K."/>
            <person name="Lipzen A."/>
            <person name="Morin E."/>
            <person name="Grigoriev I.V."/>
            <person name="Henrissat B."/>
            <person name="Lindahl B."/>
            <person name="Martin F."/>
        </authorList>
    </citation>
    <scope>NUCLEOTIDE SEQUENCE</scope>
    <source>
        <strain evidence="2">JB14</strain>
    </source>
</reference>
<proteinExistence type="predicted"/>
<dbReference type="AlphaFoldDB" id="A0A6A4GF40"/>
<accession>A0A6A4GF40</accession>
<dbReference type="Proteomes" id="UP000799118">
    <property type="component" value="Unassembled WGS sequence"/>
</dbReference>
<gene>
    <name evidence="2" type="ORF">BT96DRAFT_950829</name>
</gene>
<evidence type="ECO:0000256" key="1">
    <source>
        <dbReference type="SAM" id="MobiDB-lite"/>
    </source>
</evidence>
<organism evidence="2 3">
    <name type="scientific">Gymnopus androsaceus JB14</name>
    <dbReference type="NCBI Taxonomy" id="1447944"/>
    <lineage>
        <taxon>Eukaryota</taxon>
        <taxon>Fungi</taxon>
        <taxon>Dikarya</taxon>
        <taxon>Basidiomycota</taxon>
        <taxon>Agaricomycotina</taxon>
        <taxon>Agaricomycetes</taxon>
        <taxon>Agaricomycetidae</taxon>
        <taxon>Agaricales</taxon>
        <taxon>Marasmiineae</taxon>
        <taxon>Omphalotaceae</taxon>
        <taxon>Gymnopus</taxon>
    </lineage>
</organism>
<sequence length="180" mass="19724">MDDNEIPAAPSTLARNNSNASDTKRVRFSLNALRPSSSRSAVHKRRTSYPIGWGISGSLLPVTSGPHSIDETAVDEFEQATPIRRKHEYVVVCSECEPKDRPPIVGPDGGESGHTLEHPVLRVRAPPDPYGFNSASWPMEDPDSHISKRKMALKFIEGWRGFAVNGGAITQGTVDESIHR</sequence>
<keyword evidence="3" id="KW-1185">Reference proteome</keyword>